<protein>
    <recommendedName>
        <fullName evidence="7">B9 domain-containing protein 2</fullName>
    </recommendedName>
</protein>
<dbReference type="CTD" id="80776"/>
<comment type="similarity">
    <text evidence="6">Belongs to the B9D family.</text>
</comment>
<evidence type="ECO:0000256" key="3">
    <source>
        <dbReference type="ARBA" id="ARBA00022794"/>
    </source>
</evidence>
<evidence type="ECO:0000256" key="7">
    <source>
        <dbReference type="ARBA" id="ARBA00039272"/>
    </source>
</evidence>
<dbReference type="Pfam" id="PF07162">
    <property type="entry name" value="B9-C2"/>
    <property type="match status" value="1"/>
</dbReference>
<accession>A0A6P6YHN4</accession>
<evidence type="ECO:0000313" key="8">
    <source>
        <dbReference type="Proteomes" id="UP000515146"/>
    </source>
</evidence>
<dbReference type="FunCoup" id="A0A6P6YHN4">
    <property type="interactions" value="22"/>
</dbReference>
<keyword evidence="2" id="KW-0963">Cytoplasm</keyword>
<proteinExistence type="inferred from homology"/>
<keyword evidence="4" id="KW-0206">Cytoskeleton</keyword>
<dbReference type="PANTHER" id="PTHR12968">
    <property type="entry name" value="B9 DOMAIN-CONTAINING"/>
    <property type="match status" value="1"/>
</dbReference>
<dbReference type="GO" id="GO:0060271">
    <property type="term" value="P:cilium assembly"/>
    <property type="evidence" value="ECO:0007669"/>
    <property type="project" value="TreeGrafter"/>
</dbReference>
<gene>
    <name evidence="9" type="primary">LOC113798018</name>
</gene>
<evidence type="ECO:0000256" key="5">
    <source>
        <dbReference type="ARBA" id="ARBA00023273"/>
    </source>
</evidence>
<dbReference type="PROSITE" id="PS51381">
    <property type="entry name" value="C2_B9"/>
    <property type="match status" value="1"/>
</dbReference>
<evidence type="ECO:0000256" key="2">
    <source>
        <dbReference type="ARBA" id="ARBA00022490"/>
    </source>
</evidence>
<name>A0A6P6YHN4_DERPT</name>
<dbReference type="Proteomes" id="UP000515146">
    <property type="component" value="Unplaced"/>
</dbReference>
<dbReference type="OMA" id="DVAYWCH"/>
<dbReference type="GeneID" id="113798018"/>
<dbReference type="GO" id="GO:0036038">
    <property type="term" value="C:MKS complex"/>
    <property type="evidence" value="ECO:0007669"/>
    <property type="project" value="TreeGrafter"/>
</dbReference>
<evidence type="ECO:0000256" key="1">
    <source>
        <dbReference type="ARBA" id="ARBA00004120"/>
    </source>
</evidence>
<dbReference type="InterPro" id="IPR010796">
    <property type="entry name" value="C2_B9-type_dom"/>
</dbReference>
<dbReference type="OrthoDB" id="184109at2759"/>
<keyword evidence="8" id="KW-1185">Reference proteome</keyword>
<keyword evidence="3" id="KW-0970">Cilium biogenesis/degradation</keyword>
<dbReference type="PANTHER" id="PTHR12968:SF2">
    <property type="entry name" value="B9 DOMAIN-CONTAINING PROTEIN 2"/>
    <property type="match status" value="1"/>
</dbReference>
<comment type="subcellular location">
    <subcellularLocation>
        <location evidence="1">Cytoplasm</location>
        <location evidence="1">Cytoskeleton</location>
        <location evidence="1">Cilium basal body</location>
    </subcellularLocation>
</comment>
<keyword evidence="5" id="KW-0966">Cell projection</keyword>
<dbReference type="AlphaFoldDB" id="A0A6P6YHN4"/>
<dbReference type="KEGG" id="dpte:113798018"/>
<organism evidence="8 9">
    <name type="scientific">Dermatophagoides pteronyssinus</name>
    <name type="common">European house dust mite</name>
    <dbReference type="NCBI Taxonomy" id="6956"/>
    <lineage>
        <taxon>Eukaryota</taxon>
        <taxon>Metazoa</taxon>
        <taxon>Ecdysozoa</taxon>
        <taxon>Arthropoda</taxon>
        <taxon>Chelicerata</taxon>
        <taxon>Arachnida</taxon>
        <taxon>Acari</taxon>
        <taxon>Acariformes</taxon>
        <taxon>Sarcoptiformes</taxon>
        <taxon>Astigmata</taxon>
        <taxon>Psoroptidia</taxon>
        <taxon>Analgoidea</taxon>
        <taxon>Pyroglyphidae</taxon>
        <taxon>Dermatophagoidinae</taxon>
        <taxon>Dermatophagoides</taxon>
    </lineage>
</organism>
<dbReference type="InParanoid" id="A0A6P6YHN4"/>
<evidence type="ECO:0000256" key="4">
    <source>
        <dbReference type="ARBA" id="ARBA00023212"/>
    </source>
</evidence>
<dbReference type="RefSeq" id="XP_027204296.1">
    <property type="nucleotide sequence ID" value="XM_027348495.1"/>
</dbReference>
<sequence length="180" mass="20589">MAEVFLIGQITGGENFNENSLFCKWKLIIGSGWKILEGIAEGQTQIDCSTSSSSLNNFVCWSHPIDLHLVTKGIQGWPKLLIEVWHRNSFEQTSLISYGVVNIPSQPGFKQIRCHTWRPIGSIIDRLANIFNGESLHLTEEWLIYSHEQRFRLHTETMGIVCLDLNIVMKDFEKFGVETH</sequence>
<evidence type="ECO:0000313" key="9">
    <source>
        <dbReference type="RefSeq" id="XP_027204296.1"/>
    </source>
</evidence>
<reference evidence="9" key="1">
    <citation type="submission" date="2025-08" db="UniProtKB">
        <authorList>
            <consortium name="RefSeq"/>
        </authorList>
    </citation>
    <scope>IDENTIFICATION</scope>
    <source>
        <strain evidence="9">Airmid</strain>
    </source>
</reference>
<evidence type="ECO:0000256" key="6">
    <source>
        <dbReference type="ARBA" id="ARBA00038411"/>
    </source>
</evidence>